<dbReference type="Pfam" id="PF00132">
    <property type="entry name" value="Hexapep"/>
    <property type="match status" value="2"/>
</dbReference>
<dbReference type="InterPro" id="IPR029098">
    <property type="entry name" value="Acetyltransf_C"/>
</dbReference>
<dbReference type="EMBL" id="RKHR01000004">
    <property type="protein sequence ID" value="ROS01036.1"/>
    <property type="molecule type" value="Genomic_DNA"/>
</dbReference>
<dbReference type="CDD" id="cd03351">
    <property type="entry name" value="LbH_UDP-GlcNAc_AT"/>
    <property type="match status" value="1"/>
</dbReference>
<dbReference type="FunFam" id="2.160.10.10:FF:000003">
    <property type="entry name" value="Acyl-[acyl-carrier-protein]--UDP-N-acetylglucosamine O-acyltransferase"/>
    <property type="match status" value="1"/>
</dbReference>
<dbReference type="NCBIfam" id="TIGR01852">
    <property type="entry name" value="lipid_A_lpxA"/>
    <property type="match status" value="1"/>
</dbReference>
<dbReference type="GO" id="GO:0009245">
    <property type="term" value="P:lipid A biosynthetic process"/>
    <property type="evidence" value="ECO:0007669"/>
    <property type="project" value="UniProtKB-UniRule"/>
</dbReference>
<evidence type="ECO:0000256" key="2">
    <source>
        <dbReference type="ARBA" id="ARBA00022490"/>
    </source>
</evidence>
<evidence type="ECO:0000256" key="9">
    <source>
        <dbReference type="ARBA" id="ARBA00056633"/>
    </source>
</evidence>
<dbReference type="GO" id="GO:0016020">
    <property type="term" value="C:membrane"/>
    <property type="evidence" value="ECO:0007669"/>
    <property type="project" value="GOC"/>
</dbReference>
<evidence type="ECO:0000256" key="8">
    <source>
        <dbReference type="ARBA" id="ARBA00023315"/>
    </source>
</evidence>
<dbReference type="HAMAP" id="MF_00387">
    <property type="entry name" value="LpxA"/>
    <property type="match status" value="1"/>
</dbReference>
<evidence type="ECO:0000256" key="3">
    <source>
        <dbReference type="ARBA" id="ARBA00022516"/>
    </source>
</evidence>
<dbReference type="Gene3D" id="2.160.10.10">
    <property type="entry name" value="Hexapeptide repeat proteins"/>
    <property type="match status" value="1"/>
</dbReference>
<dbReference type="PANTHER" id="PTHR43480">
    <property type="entry name" value="ACYL-[ACYL-CARRIER-PROTEIN]--UDP-N-ACETYLGLUCOSAMINE O-ACYLTRANSFERASE"/>
    <property type="match status" value="1"/>
</dbReference>
<dbReference type="Pfam" id="PF13720">
    <property type="entry name" value="Acetyltransf_11"/>
    <property type="match status" value="1"/>
</dbReference>
<keyword evidence="2 10" id="KW-0963">Cytoplasm</keyword>
<protein>
    <recommendedName>
        <fullName evidence="10">Acyl-[acyl-carrier-protein]--UDP-N-acetylglucosamine O-acyltransferase</fullName>
        <shortName evidence="10">UDP-N-acetylglucosamine acyltransferase</shortName>
        <ecNumber evidence="10">2.3.1.129</ecNumber>
    </recommendedName>
</protein>
<evidence type="ECO:0000259" key="11">
    <source>
        <dbReference type="Pfam" id="PF13720"/>
    </source>
</evidence>
<evidence type="ECO:0000256" key="7">
    <source>
        <dbReference type="ARBA" id="ARBA00023098"/>
    </source>
</evidence>
<comment type="function">
    <text evidence="9 10">Involved in the biosynthesis of lipid A, a phosphorylated glycolipid that anchors the lipopolysaccharide to the outer membrane of the cell.</text>
</comment>
<dbReference type="InterPro" id="IPR018357">
    <property type="entry name" value="Hexapep_transf_CS"/>
</dbReference>
<comment type="subunit">
    <text evidence="10">Homotrimer.</text>
</comment>
<dbReference type="PIRSF" id="PIRSF000456">
    <property type="entry name" value="UDP-GlcNAc_acltr"/>
    <property type="match status" value="1"/>
</dbReference>
<dbReference type="InterPro" id="IPR001451">
    <property type="entry name" value="Hexapep"/>
</dbReference>
<dbReference type="EC" id="2.3.1.129" evidence="10"/>
<keyword evidence="13" id="KW-1185">Reference proteome</keyword>
<reference evidence="12 13" key="1">
    <citation type="submission" date="2018-11" db="EMBL/GenBank/DDBJ databases">
        <title>Genomic Encyclopedia of Type Strains, Phase IV (KMG-IV): sequencing the most valuable type-strain genomes for metagenomic binning, comparative biology and taxonomic classification.</title>
        <authorList>
            <person name="Goeker M."/>
        </authorList>
    </citation>
    <scope>NUCLEOTIDE SEQUENCE [LARGE SCALE GENOMIC DNA]</scope>
    <source>
        <strain evidence="12 13">DSM 100316</strain>
    </source>
</reference>
<dbReference type="Proteomes" id="UP000275394">
    <property type="component" value="Unassembled WGS sequence"/>
</dbReference>
<keyword evidence="7 10" id="KW-0443">Lipid metabolism</keyword>
<keyword evidence="4 10" id="KW-0441">Lipid A biosynthesis</keyword>
<name>A0A3N2DMJ8_9GAMM</name>
<sequence>MIDPRAIVDASAKIADGVEIGPWTIVGADVEIGEGSVISSHVVLKGPTKIGRNNRIYQFSTIGDDTPDLKYKGEETRLVIGDNNVIREGVTIHRGTIQDRSETTIGDNNLLMAYVHVGHDSVIGDHTILVNNAALAGHVVVGDHAIVAGYALIHQYCQIGAHSFVGMGSGVAKDVTAYTTVMGAPAEAKGINSEGLRRRGFSKEAISAIKQAYRITFRQGLTVDEALQQLRPMVAKNPEVELYIDSLNSSTRGIVR</sequence>
<keyword evidence="5 10" id="KW-0808">Transferase</keyword>
<keyword evidence="3 10" id="KW-0444">Lipid biosynthesis</keyword>
<dbReference type="UniPathway" id="UPA00359">
    <property type="reaction ID" value="UER00477"/>
</dbReference>
<dbReference type="PANTHER" id="PTHR43480:SF1">
    <property type="entry name" value="ACYL-[ACYL-CARRIER-PROTEIN]--UDP-N-ACETYLGLUCOSAMINE O-ACYLTRANSFERASE, MITOCHONDRIAL-RELATED"/>
    <property type="match status" value="1"/>
</dbReference>
<dbReference type="SUPFAM" id="SSF51161">
    <property type="entry name" value="Trimeric LpxA-like enzymes"/>
    <property type="match status" value="1"/>
</dbReference>
<dbReference type="OrthoDB" id="9807278at2"/>
<evidence type="ECO:0000313" key="13">
    <source>
        <dbReference type="Proteomes" id="UP000275394"/>
    </source>
</evidence>
<comment type="similarity">
    <text evidence="10">Belongs to the transferase hexapeptide repeat family. LpxA subfamily.</text>
</comment>
<accession>A0A3N2DMJ8</accession>
<evidence type="ECO:0000313" key="12">
    <source>
        <dbReference type="EMBL" id="ROS01036.1"/>
    </source>
</evidence>
<proteinExistence type="inferred from homology"/>
<comment type="caution">
    <text evidence="12">The sequence shown here is derived from an EMBL/GenBank/DDBJ whole genome shotgun (WGS) entry which is preliminary data.</text>
</comment>
<gene>
    <name evidence="10" type="primary">lpxA</name>
    <name evidence="12" type="ORF">EDC56_1459</name>
</gene>
<dbReference type="PROSITE" id="PS00101">
    <property type="entry name" value="HEXAPEP_TRANSFERASES"/>
    <property type="match status" value="2"/>
</dbReference>
<evidence type="ECO:0000256" key="4">
    <source>
        <dbReference type="ARBA" id="ARBA00022556"/>
    </source>
</evidence>
<dbReference type="GO" id="GO:0008780">
    <property type="term" value="F:acyl-[acyl-carrier-protein]-UDP-N-acetylglucosamine O-acyltransferase activity"/>
    <property type="evidence" value="ECO:0007669"/>
    <property type="project" value="UniProtKB-UniRule"/>
</dbReference>
<dbReference type="NCBIfam" id="NF003657">
    <property type="entry name" value="PRK05289.1"/>
    <property type="match status" value="1"/>
</dbReference>
<keyword evidence="8 10" id="KW-0012">Acyltransferase</keyword>
<dbReference type="InterPro" id="IPR037157">
    <property type="entry name" value="Acetyltransf_C_sf"/>
</dbReference>
<evidence type="ECO:0000256" key="1">
    <source>
        <dbReference type="ARBA" id="ARBA00004496"/>
    </source>
</evidence>
<keyword evidence="6 10" id="KW-0677">Repeat</keyword>
<evidence type="ECO:0000256" key="6">
    <source>
        <dbReference type="ARBA" id="ARBA00022737"/>
    </source>
</evidence>
<organism evidence="12 13">
    <name type="scientific">Sinobacterium caligoides</name>
    <dbReference type="NCBI Taxonomy" id="933926"/>
    <lineage>
        <taxon>Bacteria</taxon>
        <taxon>Pseudomonadati</taxon>
        <taxon>Pseudomonadota</taxon>
        <taxon>Gammaproteobacteria</taxon>
        <taxon>Cellvibrionales</taxon>
        <taxon>Spongiibacteraceae</taxon>
        <taxon>Sinobacterium</taxon>
    </lineage>
</organism>
<comment type="catalytic activity">
    <reaction evidence="10">
        <text>a (3R)-hydroxyacyl-[ACP] + UDP-N-acetyl-alpha-D-glucosamine = a UDP-3-O-[(3R)-3-hydroxyacyl]-N-acetyl-alpha-D-glucosamine + holo-[ACP]</text>
        <dbReference type="Rhea" id="RHEA:67812"/>
        <dbReference type="Rhea" id="RHEA-COMP:9685"/>
        <dbReference type="Rhea" id="RHEA-COMP:9945"/>
        <dbReference type="ChEBI" id="CHEBI:57705"/>
        <dbReference type="ChEBI" id="CHEBI:64479"/>
        <dbReference type="ChEBI" id="CHEBI:78827"/>
        <dbReference type="ChEBI" id="CHEBI:173225"/>
        <dbReference type="EC" id="2.3.1.129"/>
    </reaction>
</comment>
<comment type="subcellular location">
    <subcellularLocation>
        <location evidence="1 10">Cytoplasm</location>
    </subcellularLocation>
</comment>
<dbReference type="AlphaFoldDB" id="A0A3N2DMJ8"/>
<evidence type="ECO:0000256" key="5">
    <source>
        <dbReference type="ARBA" id="ARBA00022679"/>
    </source>
</evidence>
<feature type="domain" description="UDP N-acetylglucosamine O-acyltransferase C-terminal" evidence="11">
    <location>
        <begin position="174"/>
        <end position="255"/>
    </location>
</feature>
<evidence type="ECO:0000256" key="10">
    <source>
        <dbReference type="HAMAP-Rule" id="MF_00387"/>
    </source>
</evidence>
<dbReference type="Gene3D" id="1.20.1180.10">
    <property type="entry name" value="Udp N-acetylglucosamine O-acyltransferase, C-terminal domain"/>
    <property type="match status" value="1"/>
</dbReference>
<dbReference type="InterPro" id="IPR011004">
    <property type="entry name" value="Trimer_LpxA-like_sf"/>
</dbReference>
<dbReference type="RefSeq" id="WP_123711878.1">
    <property type="nucleotide sequence ID" value="NZ_RKHR01000004.1"/>
</dbReference>
<comment type="pathway">
    <text evidence="10">Glycolipid biosynthesis; lipid IV(A) biosynthesis; lipid IV(A) from (3R)-3-hydroxytetradecanoyl-[acyl-carrier-protein] and UDP-N-acetyl-alpha-D-glucosamine: step 1/6.</text>
</comment>
<dbReference type="GO" id="GO:0005737">
    <property type="term" value="C:cytoplasm"/>
    <property type="evidence" value="ECO:0007669"/>
    <property type="project" value="UniProtKB-SubCell"/>
</dbReference>
<dbReference type="InterPro" id="IPR010137">
    <property type="entry name" value="Lipid_A_LpxA"/>
</dbReference>